<dbReference type="RefSeq" id="XP_062722923.1">
    <property type="nucleotide sequence ID" value="XM_062864756.1"/>
</dbReference>
<dbReference type="GeneID" id="87883585"/>
<reference evidence="2" key="1">
    <citation type="journal article" date="2023" name="Mol. Phylogenet. Evol.">
        <title>Genome-scale phylogeny and comparative genomics of the fungal order Sordariales.</title>
        <authorList>
            <person name="Hensen N."/>
            <person name="Bonometti L."/>
            <person name="Westerberg I."/>
            <person name="Brannstrom I.O."/>
            <person name="Guillou S."/>
            <person name="Cros-Aarteil S."/>
            <person name="Calhoun S."/>
            <person name="Haridas S."/>
            <person name="Kuo A."/>
            <person name="Mondo S."/>
            <person name="Pangilinan J."/>
            <person name="Riley R."/>
            <person name="LaButti K."/>
            <person name="Andreopoulos B."/>
            <person name="Lipzen A."/>
            <person name="Chen C."/>
            <person name="Yan M."/>
            <person name="Daum C."/>
            <person name="Ng V."/>
            <person name="Clum A."/>
            <person name="Steindorff A."/>
            <person name="Ohm R.A."/>
            <person name="Martin F."/>
            <person name="Silar P."/>
            <person name="Natvig D.O."/>
            <person name="Lalanne C."/>
            <person name="Gautier V."/>
            <person name="Ament-Velasquez S.L."/>
            <person name="Kruys A."/>
            <person name="Hutchinson M.I."/>
            <person name="Powell A.J."/>
            <person name="Barry K."/>
            <person name="Miller A.N."/>
            <person name="Grigoriev I.V."/>
            <person name="Debuchy R."/>
            <person name="Gladieux P."/>
            <person name="Hiltunen Thoren M."/>
            <person name="Johannesson H."/>
        </authorList>
    </citation>
    <scope>NUCLEOTIDE SEQUENCE</scope>
    <source>
        <strain evidence="2">CBS 333.67</strain>
    </source>
</reference>
<proteinExistence type="predicted"/>
<keyword evidence="3" id="KW-1185">Reference proteome</keyword>
<evidence type="ECO:0000313" key="2">
    <source>
        <dbReference type="EMBL" id="KAK3307143.1"/>
    </source>
</evidence>
<comment type="caution">
    <text evidence="2">The sequence shown here is derived from an EMBL/GenBank/DDBJ whole genome shotgun (WGS) entry which is preliminary data.</text>
</comment>
<gene>
    <name evidence="2" type="ORF">B0T15DRAFT_394962</name>
</gene>
<dbReference type="AlphaFoldDB" id="A0AAJ0M327"/>
<protein>
    <submittedName>
        <fullName evidence="2">Uncharacterized protein</fullName>
    </submittedName>
</protein>
<evidence type="ECO:0000256" key="1">
    <source>
        <dbReference type="SAM" id="MobiDB-lite"/>
    </source>
</evidence>
<name>A0AAJ0M327_9PEZI</name>
<feature type="region of interest" description="Disordered" evidence="1">
    <location>
        <begin position="1"/>
        <end position="30"/>
    </location>
</feature>
<dbReference type="EMBL" id="JAUDZG010000003">
    <property type="protein sequence ID" value="KAK3307143.1"/>
    <property type="molecule type" value="Genomic_DNA"/>
</dbReference>
<sequence length="77" mass="8547">LIGSATLRLQNPPEGDGGEGSLTGGPDRERMEIDDWPTLVTEARDSESLNRLRDDISWLFTASEHDVKVVILAKFDH</sequence>
<evidence type="ECO:0000313" key="3">
    <source>
        <dbReference type="Proteomes" id="UP001273166"/>
    </source>
</evidence>
<accession>A0AAJ0M327</accession>
<dbReference type="Proteomes" id="UP001273166">
    <property type="component" value="Unassembled WGS sequence"/>
</dbReference>
<reference evidence="2" key="2">
    <citation type="submission" date="2023-06" db="EMBL/GenBank/DDBJ databases">
        <authorList>
            <consortium name="Lawrence Berkeley National Laboratory"/>
            <person name="Mondo S.J."/>
            <person name="Hensen N."/>
            <person name="Bonometti L."/>
            <person name="Westerberg I."/>
            <person name="Brannstrom I.O."/>
            <person name="Guillou S."/>
            <person name="Cros-Aarteil S."/>
            <person name="Calhoun S."/>
            <person name="Haridas S."/>
            <person name="Kuo A."/>
            <person name="Pangilinan J."/>
            <person name="Riley R."/>
            <person name="Labutti K."/>
            <person name="Andreopoulos B."/>
            <person name="Lipzen A."/>
            <person name="Chen C."/>
            <person name="Yanf M."/>
            <person name="Daum C."/>
            <person name="Ng V."/>
            <person name="Clum A."/>
            <person name="Steindorff A."/>
            <person name="Ohm R."/>
            <person name="Martin F."/>
            <person name="Silar P."/>
            <person name="Natvig D."/>
            <person name="Lalanne C."/>
            <person name="Gautier V."/>
            <person name="Ament-Velasquez S.L."/>
            <person name="Kruys A."/>
            <person name="Hutchinson M.I."/>
            <person name="Powell A.J."/>
            <person name="Barry K."/>
            <person name="Miller A.N."/>
            <person name="Grigoriev I.V."/>
            <person name="Debuchy R."/>
            <person name="Gladieux P."/>
            <person name="Thoren M.H."/>
            <person name="Johannesson H."/>
        </authorList>
    </citation>
    <scope>NUCLEOTIDE SEQUENCE</scope>
    <source>
        <strain evidence="2">CBS 333.67</strain>
    </source>
</reference>
<feature type="non-terminal residue" evidence="2">
    <location>
        <position position="1"/>
    </location>
</feature>
<organism evidence="2 3">
    <name type="scientific">Chaetomium strumarium</name>
    <dbReference type="NCBI Taxonomy" id="1170767"/>
    <lineage>
        <taxon>Eukaryota</taxon>
        <taxon>Fungi</taxon>
        <taxon>Dikarya</taxon>
        <taxon>Ascomycota</taxon>
        <taxon>Pezizomycotina</taxon>
        <taxon>Sordariomycetes</taxon>
        <taxon>Sordariomycetidae</taxon>
        <taxon>Sordariales</taxon>
        <taxon>Chaetomiaceae</taxon>
        <taxon>Chaetomium</taxon>
    </lineage>
</organism>